<dbReference type="PANTHER" id="PTHR33064">
    <property type="entry name" value="POL PROTEIN"/>
    <property type="match status" value="1"/>
</dbReference>
<dbReference type="EMBL" id="JAGKHQ010000001">
    <property type="protein sequence ID" value="KAG7523854.1"/>
    <property type="molecule type" value="Genomic_DNA"/>
</dbReference>
<evidence type="ECO:0000313" key="2">
    <source>
        <dbReference type="EMBL" id="KAG7523854.1"/>
    </source>
</evidence>
<proteinExistence type="predicted"/>
<organism evidence="2 3">
    <name type="scientific">Solea senegalensis</name>
    <name type="common">Senegalese sole</name>
    <dbReference type="NCBI Taxonomy" id="28829"/>
    <lineage>
        <taxon>Eukaryota</taxon>
        <taxon>Metazoa</taxon>
        <taxon>Chordata</taxon>
        <taxon>Craniata</taxon>
        <taxon>Vertebrata</taxon>
        <taxon>Euteleostomi</taxon>
        <taxon>Actinopterygii</taxon>
        <taxon>Neopterygii</taxon>
        <taxon>Teleostei</taxon>
        <taxon>Neoteleostei</taxon>
        <taxon>Acanthomorphata</taxon>
        <taxon>Carangaria</taxon>
        <taxon>Pleuronectiformes</taxon>
        <taxon>Pleuronectoidei</taxon>
        <taxon>Soleidae</taxon>
        <taxon>Solea</taxon>
    </lineage>
</organism>
<dbReference type="InterPro" id="IPR000477">
    <property type="entry name" value="RT_dom"/>
</dbReference>
<dbReference type="PANTHER" id="PTHR33064:SF37">
    <property type="entry name" value="RIBONUCLEASE H"/>
    <property type="match status" value="1"/>
</dbReference>
<comment type="caution">
    <text evidence="2">The sequence shown here is derived from an EMBL/GenBank/DDBJ whole genome shotgun (WGS) entry which is preliminary data.</text>
</comment>
<keyword evidence="3" id="KW-1185">Reference proteome</keyword>
<gene>
    <name evidence="2" type="ORF">JOB18_003877</name>
</gene>
<evidence type="ECO:0000259" key="1">
    <source>
        <dbReference type="Pfam" id="PF00078"/>
    </source>
</evidence>
<dbReference type="AlphaFoldDB" id="A0AAV6T398"/>
<protein>
    <submittedName>
        <fullName evidence="2">NYNRIN-like</fullName>
    </submittedName>
</protein>
<accession>A0AAV6T398</accession>
<dbReference type="Proteomes" id="UP000693946">
    <property type="component" value="Linkage Group LG1"/>
</dbReference>
<dbReference type="Pfam" id="PF00078">
    <property type="entry name" value="RVT_1"/>
    <property type="match status" value="1"/>
</dbReference>
<dbReference type="InterPro" id="IPR051320">
    <property type="entry name" value="Viral_Replic_Matur_Polypro"/>
</dbReference>
<feature type="domain" description="Reverse transcriptase" evidence="1">
    <location>
        <begin position="156"/>
        <end position="273"/>
    </location>
</feature>
<reference evidence="2 3" key="1">
    <citation type="journal article" date="2021" name="Sci. Rep.">
        <title>Chromosome anchoring in Senegalese sole (Solea senegalensis) reveals sex-associated markers and genome rearrangements in flatfish.</title>
        <authorList>
            <person name="Guerrero-Cozar I."/>
            <person name="Gomez-Garrido J."/>
            <person name="Berbel C."/>
            <person name="Martinez-Blanch J.F."/>
            <person name="Alioto T."/>
            <person name="Claros M.G."/>
            <person name="Gagnaire P.A."/>
            <person name="Manchado M."/>
        </authorList>
    </citation>
    <scope>NUCLEOTIDE SEQUENCE [LARGE SCALE GENOMIC DNA]</scope>
    <source>
        <strain evidence="2">Sse05_10M</strain>
    </source>
</reference>
<sequence>MTAILTKPVRLDLGVIVLTEPFWYLPDNSEGTVLGMDIMEKHGFVIHCLEKQIEVITDKTAKKKSVRNCESIMSITTPDPVQQVINKHSDAWANHEHDCGLIGFEVSIEGTPPPPQKQYKIKPEAEAAVHDIVKELEVRGIVRQCSSAANSPCLPVPKASGKRRLCIDYQHLSKALPKATPIVANPARILTKLPDNAALFSVLDINNGFWSIKVNPKDQRKLAFTFNHTQFTWQRMPQGLHISPGAFHKAVSDILSPHANTGEVVSYVDDILIKQQFWWPAMTEDVDSWCASGLVCAAYNQGKPGHTKLCRPNPPKGLREALQMDFIGPLPSAKGGIAIVSS</sequence>
<name>A0AAV6T398_SOLSE</name>
<evidence type="ECO:0000313" key="3">
    <source>
        <dbReference type="Proteomes" id="UP000693946"/>
    </source>
</evidence>